<reference evidence="14 15" key="1">
    <citation type="submission" date="2024-11" db="EMBL/GenBank/DDBJ databases">
        <title>Chromosome-level genome assembly of the freshwater bivalve Anodonta woodiana.</title>
        <authorList>
            <person name="Chen X."/>
        </authorList>
    </citation>
    <scope>NUCLEOTIDE SEQUENCE [LARGE SCALE GENOMIC DNA]</scope>
    <source>
        <strain evidence="14">MN2024</strain>
        <tissue evidence="14">Gills</tissue>
    </source>
</reference>
<dbReference type="PANTHER" id="PTHR46570:SF1">
    <property type="entry name" value="TUBULIN--TYROSINE LIGASE"/>
    <property type="match status" value="1"/>
</dbReference>
<keyword evidence="7" id="KW-0067">ATP-binding</keyword>
<dbReference type="InterPro" id="IPR004344">
    <property type="entry name" value="TTL/TTLL_fam"/>
</dbReference>
<evidence type="ECO:0000256" key="12">
    <source>
        <dbReference type="ARBA" id="ARBA00041021"/>
    </source>
</evidence>
<evidence type="ECO:0000256" key="11">
    <source>
        <dbReference type="ARBA" id="ARBA00038960"/>
    </source>
</evidence>
<comment type="subunit">
    <text evidence="4">Monomer.</text>
</comment>
<evidence type="ECO:0000256" key="5">
    <source>
        <dbReference type="ARBA" id="ARBA00022598"/>
    </source>
</evidence>
<evidence type="ECO:0000256" key="10">
    <source>
        <dbReference type="ARBA" id="ARBA00037791"/>
    </source>
</evidence>
<keyword evidence="8" id="KW-0460">Magnesium</keyword>
<evidence type="ECO:0000313" key="15">
    <source>
        <dbReference type="Proteomes" id="UP001634394"/>
    </source>
</evidence>
<keyword evidence="15" id="KW-1185">Reference proteome</keyword>
<dbReference type="EMBL" id="JBJQND010000006">
    <property type="protein sequence ID" value="KAL3875045.1"/>
    <property type="molecule type" value="Genomic_DNA"/>
</dbReference>
<protein>
    <recommendedName>
        <fullName evidence="12">Tubulin--tyrosine ligase</fullName>
        <ecNumber evidence="11">6.3.2.25</ecNumber>
    </recommendedName>
</protein>
<evidence type="ECO:0000256" key="9">
    <source>
        <dbReference type="ARBA" id="ARBA00022958"/>
    </source>
</evidence>
<comment type="cofactor">
    <cofactor evidence="2">
        <name>K(+)</name>
        <dbReference type="ChEBI" id="CHEBI:29103"/>
    </cofactor>
</comment>
<dbReference type="GO" id="GO:0004835">
    <property type="term" value="F:tubulin-tyrosine ligase activity"/>
    <property type="evidence" value="ECO:0007669"/>
    <property type="project" value="UniProtKB-EC"/>
</dbReference>
<accession>A0ABD3WM45</accession>
<evidence type="ECO:0000256" key="7">
    <source>
        <dbReference type="ARBA" id="ARBA00022840"/>
    </source>
</evidence>
<comment type="function">
    <text evidence="10">Catalyzes the post-translational addition of a tyrosine to the C-terminal end of detyrosinated alpha-tubulin.</text>
</comment>
<dbReference type="SUPFAM" id="SSF56059">
    <property type="entry name" value="Glutathione synthetase ATP-binding domain-like"/>
    <property type="match status" value="1"/>
</dbReference>
<evidence type="ECO:0000256" key="8">
    <source>
        <dbReference type="ARBA" id="ARBA00022842"/>
    </source>
</evidence>
<evidence type="ECO:0000256" key="13">
    <source>
        <dbReference type="ARBA" id="ARBA00047950"/>
    </source>
</evidence>
<evidence type="ECO:0000256" key="2">
    <source>
        <dbReference type="ARBA" id="ARBA00001958"/>
    </source>
</evidence>
<organism evidence="14 15">
    <name type="scientific">Sinanodonta woodiana</name>
    <name type="common">Chinese pond mussel</name>
    <name type="synonym">Anodonta woodiana</name>
    <dbReference type="NCBI Taxonomy" id="1069815"/>
    <lineage>
        <taxon>Eukaryota</taxon>
        <taxon>Metazoa</taxon>
        <taxon>Spiralia</taxon>
        <taxon>Lophotrochozoa</taxon>
        <taxon>Mollusca</taxon>
        <taxon>Bivalvia</taxon>
        <taxon>Autobranchia</taxon>
        <taxon>Heteroconchia</taxon>
        <taxon>Palaeoheterodonta</taxon>
        <taxon>Unionida</taxon>
        <taxon>Unionoidea</taxon>
        <taxon>Unionidae</taxon>
        <taxon>Unioninae</taxon>
        <taxon>Sinanodonta</taxon>
    </lineage>
</organism>
<comment type="cofactor">
    <cofactor evidence="1">
        <name>Mg(2+)</name>
        <dbReference type="ChEBI" id="CHEBI:18420"/>
    </cofactor>
</comment>
<comment type="caution">
    <text evidence="14">The sequence shown here is derived from an EMBL/GenBank/DDBJ whole genome shotgun (WGS) entry which is preliminary data.</text>
</comment>
<evidence type="ECO:0000256" key="1">
    <source>
        <dbReference type="ARBA" id="ARBA00001946"/>
    </source>
</evidence>
<dbReference type="GO" id="GO:0005524">
    <property type="term" value="F:ATP binding"/>
    <property type="evidence" value="ECO:0007669"/>
    <property type="project" value="UniProtKB-KW"/>
</dbReference>
<dbReference type="PANTHER" id="PTHR46570">
    <property type="entry name" value="TUBULIN--TYROSINE LIGASE"/>
    <property type="match status" value="1"/>
</dbReference>
<evidence type="ECO:0000313" key="14">
    <source>
        <dbReference type="EMBL" id="KAL3875045.1"/>
    </source>
</evidence>
<dbReference type="PROSITE" id="PS51221">
    <property type="entry name" value="TTL"/>
    <property type="match status" value="1"/>
</dbReference>
<dbReference type="Proteomes" id="UP001634394">
    <property type="component" value="Unassembled WGS sequence"/>
</dbReference>
<comment type="similarity">
    <text evidence="3">Belongs to the tubulin--tyrosine ligase family.</text>
</comment>
<evidence type="ECO:0000256" key="6">
    <source>
        <dbReference type="ARBA" id="ARBA00022741"/>
    </source>
</evidence>
<gene>
    <name evidence="14" type="ORF">ACJMK2_037984</name>
</gene>
<evidence type="ECO:0000256" key="3">
    <source>
        <dbReference type="ARBA" id="ARBA00006820"/>
    </source>
</evidence>
<dbReference type="InterPro" id="IPR052492">
    <property type="entry name" value="Tubulin-tyrosine_ligase"/>
</dbReference>
<dbReference type="Pfam" id="PF03133">
    <property type="entry name" value="TTL"/>
    <property type="match status" value="1"/>
</dbReference>
<dbReference type="Gene3D" id="3.30.470.20">
    <property type="entry name" value="ATP-grasp fold, B domain"/>
    <property type="match status" value="1"/>
</dbReference>
<dbReference type="EC" id="6.3.2.25" evidence="11"/>
<keyword evidence="9" id="KW-0630">Potassium</keyword>
<dbReference type="AlphaFoldDB" id="A0ABD3WM45"/>
<proteinExistence type="inferred from homology"/>
<keyword evidence="5" id="KW-0436">Ligase</keyword>
<dbReference type="Gene3D" id="3.40.50.11480">
    <property type="match status" value="1"/>
</dbReference>
<sequence length="380" mass="43895">MYGFVQRDKKSSVYHAVTEYLLSERRRDWRKLPSNVTGFHLMFGERNKLPFGRLGHDPGIVQLVNYYRGSDIICRKTAMSKVFKSYAVSMIHSTAEESFKWLPLTFFICPQTVCRMNVRSSNTIDPTPKPDEREKLRKMVEELNQTENKPVAWIAKSSAGAKGDGIKISTDVNDLITYVDSHPYAFVIQRYIERPFLLQGNRKFDIRCWVLLDHKYDIYLLKEGVLRTASDEYKPGNFNAVTSHLTNHALQKDLSKHFGLYEEGNEMFYEEFNRYLQDTVGVTMETAILPQVRDIIKMCFHVVKERIKTNGIGYISFQLFGFDFMLDEDLKVWLMEINGAPACAQKLLPDLARSIVVTAIDPVFPPSVTNSAENTWFHKI</sequence>
<evidence type="ECO:0000256" key="4">
    <source>
        <dbReference type="ARBA" id="ARBA00011245"/>
    </source>
</evidence>
<comment type="catalytic activity">
    <reaction evidence="13">
        <text>C-terminal L-alpha-aminoacyl-L-glutamyl-L-glutamyl-[tubulin] + L-tyrosine + ATP = C-terminal L-alpha-aminoacyl-L-glutamyl-L-glutamyl-L-tyrosyl-[tubulin] + ADP + phosphate + H(+)</text>
        <dbReference type="Rhea" id="RHEA:17605"/>
        <dbReference type="Rhea" id="RHEA-COMP:16434"/>
        <dbReference type="Rhea" id="RHEA-COMP:16435"/>
        <dbReference type="ChEBI" id="CHEBI:15378"/>
        <dbReference type="ChEBI" id="CHEBI:30616"/>
        <dbReference type="ChEBI" id="CHEBI:43474"/>
        <dbReference type="ChEBI" id="CHEBI:58315"/>
        <dbReference type="ChEBI" id="CHEBI:149554"/>
        <dbReference type="ChEBI" id="CHEBI:149555"/>
        <dbReference type="ChEBI" id="CHEBI:456216"/>
        <dbReference type="EC" id="6.3.2.25"/>
    </reaction>
</comment>
<keyword evidence="6" id="KW-0547">Nucleotide-binding</keyword>
<name>A0ABD3WM45_SINWO</name>